<keyword evidence="1" id="KW-1133">Transmembrane helix</keyword>
<name>A0A916K3N7_9BACL</name>
<keyword evidence="1" id="KW-0472">Membrane</keyword>
<dbReference type="RefSeq" id="WP_218092442.1">
    <property type="nucleotide sequence ID" value="NZ_CAJVAS010000010.1"/>
</dbReference>
<evidence type="ECO:0000256" key="1">
    <source>
        <dbReference type="SAM" id="Phobius"/>
    </source>
</evidence>
<keyword evidence="3" id="KW-1185">Reference proteome</keyword>
<organism evidence="2 3">
    <name type="scientific">Paenibacillus solanacearum</name>
    <dbReference type="NCBI Taxonomy" id="2048548"/>
    <lineage>
        <taxon>Bacteria</taxon>
        <taxon>Bacillati</taxon>
        <taxon>Bacillota</taxon>
        <taxon>Bacilli</taxon>
        <taxon>Bacillales</taxon>
        <taxon>Paenibacillaceae</taxon>
        <taxon>Paenibacillus</taxon>
    </lineage>
</organism>
<accession>A0A916K3N7</accession>
<reference evidence="2" key="1">
    <citation type="submission" date="2021-06" db="EMBL/GenBank/DDBJ databases">
        <authorList>
            <person name="Criscuolo A."/>
        </authorList>
    </citation>
    <scope>NUCLEOTIDE SEQUENCE</scope>
    <source>
        <strain evidence="2">CIP111600</strain>
    </source>
</reference>
<keyword evidence="1" id="KW-0812">Transmembrane</keyword>
<evidence type="ECO:0000313" key="2">
    <source>
        <dbReference type="EMBL" id="CAG7624802.1"/>
    </source>
</evidence>
<sequence>MIRRQSAYIGYILGFCIASLLFYGLYLTSGAKSTRDAIKPERAADNVAVFTEAPSYRVVDAFKAENGSITAHEFPELTASKSKVTKGTLYTLKDGAHVIGQYSLPDRSQIVYIVMRTNMRDDGTWSQADAVTIDPKRQLLQSDPIGYSFGAAPEQALRFTKLLGFVNNDEWLYLTLKNEGRDRVLRVNRFSVAKRTVTPVLDLYRFQDGDRALSAITFGESAVSPDGRRLLLKDSGRGIVSYDLQTGAANIIAPPVPELEVRDKLIASPAGIALYAAGLFRSDVRWIDLNTSEAKQPFAAETGLVEAGMDAGRKLLYYNFTYDREVRHFSLNDNRAMLYPFGVQFADLKGAPLQRFSLPKDSPERLEYGGGYSEDKKIVLLHRFTVETNGQGLPYKKTTGWLAGDLSTGTMTPLQKIDVPDGWDRKDILFGSAFTDVNNETAAEQVFVNMPDRTYYSSRWRTKEAVLLPEEDAIMYADETSKRIFVSSFTRPDLIVAVNNYKKYNWDNRDFVWLSGHWLSRYHTQPEGDKIYFFQIPTETS</sequence>
<proteinExistence type="predicted"/>
<feature type="transmembrane region" description="Helical" evidence="1">
    <location>
        <begin position="7"/>
        <end position="26"/>
    </location>
</feature>
<evidence type="ECO:0000313" key="3">
    <source>
        <dbReference type="Proteomes" id="UP000693672"/>
    </source>
</evidence>
<dbReference type="AlphaFoldDB" id="A0A916K3N7"/>
<protein>
    <submittedName>
        <fullName evidence="2">Uncharacterized protein</fullName>
    </submittedName>
</protein>
<dbReference type="EMBL" id="CAJVAS010000010">
    <property type="protein sequence ID" value="CAG7624802.1"/>
    <property type="molecule type" value="Genomic_DNA"/>
</dbReference>
<gene>
    <name evidence="2" type="ORF">PAESOLCIP111_02661</name>
</gene>
<comment type="caution">
    <text evidence="2">The sequence shown here is derived from an EMBL/GenBank/DDBJ whole genome shotgun (WGS) entry which is preliminary data.</text>
</comment>
<dbReference type="Proteomes" id="UP000693672">
    <property type="component" value="Unassembled WGS sequence"/>
</dbReference>